<sequence>MVHLSTCLILSTFLLLAQFSSQVDARCCPGDTTCSGCWLCPGSNLRSCWDGAVAEIDQYQITESLPETVNNYCRGYARLAHCWQLGRCCSEFSPLSVFCHSPLNALAGATNICNLRTWSPDKLTRQKVEQVVGTAYYVRNTIWHNDKGTDVPKLSVSVKAFNTDLSQSSHIDSDYSESSTSNKHQKSALKATTSSYQKPAEYKPEPTESKRGISLNAYHGPKSEQDSEAKKQQPKRIHHQANCNSNKPKKC</sequence>
<feature type="compositionally biased region" description="Low complexity" evidence="1">
    <location>
        <begin position="168"/>
        <end position="181"/>
    </location>
</feature>
<feature type="signal peptide" evidence="2">
    <location>
        <begin position="1"/>
        <end position="25"/>
    </location>
</feature>
<feature type="compositionally biased region" description="Polar residues" evidence="1">
    <location>
        <begin position="241"/>
        <end position="251"/>
    </location>
</feature>
<gene>
    <name evidence="3" type="ORF">VP01_3828g2</name>
</gene>
<organism evidence="3 4">
    <name type="scientific">Puccinia sorghi</name>
    <dbReference type="NCBI Taxonomy" id="27349"/>
    <lineage>
        <taxon>Eukaryota</taxon>
        <taxon>Fungi</taxon>
        <taxon>Dikarya</taxon>
        <taxon>Basidiomycota</taxon>
        <taxon>Pucciniomycotina</taxon>
        <taxon>Pucciniomycetes</taxon>
        <taxon>Pucciniales</taxon>
        <taxon>Pucciniaceae</taxon>
        <taxon>Puccinia</taxon>
    </lineage>
</organism>
<dbReference type="VEuPathDB" id="FungiDB:VP01_3828g2"/>
<feature type="compositionally biased region" description="Basic and acidic residues" evidence="1">
    <location>
        <begin position="221"/>
        <end position="231"/>
    </location>
</feature>
<comment type="caution">
    <text evidence="3">The sequence shown here is derived from an EMBL/GenBank/DDBJ whole genome shotgun (WGS) entry which is preliminary data.</text>
</comment>
<keyword evidence="2" id="KW-0732">Signal</keyword>
<keyword evidence="4" id="KW-1185">Reference proteome</keyword>
<feature type="chain" id="PRO_5005567857" evidence="2">
    <location>
        <begin position="26"/>
        <end position="251"/>
    </location>
</feature>
<feature type="region of interest" description="Disordered" evidence="1">
    <location>
        <begin position="168"/>
        <end position="251"/>
    </location>
</feature>
<proteinExistence type="predicted"/>
<dbReference type="OrthoDB" id="2499932at2759"/>
<evidence type="ECO:0000256" key="2">
    <source>
        <dbReference type="SAM" id="SignalP"/>
    </source>
</evidence>
<dbReference type="EMBL" id="LAVV01008866">
    <property type="protein sequence ID" value="KNZ51751.1"/>
    <property type="molecule type" value="Genomic_DNA"/>
</dbReference>
<reference evidence="3 4" key="1">
    <citation type="submission" date="2015-08" db="EMBL/GenBank/DDBJ databases">
        <title>Next Generation Sequencing and Analysis of the Genome of Puccinia sorghi L Schw, the Causal Agent of Maize Common Rust.</title>
        <authorList>
            <person name="Rochi L."/>
            <person name="Burguener G."/>
            <person name="Darino M."/>
            <person name="Turjanski A."/>
            <person name="Kreff E."/>
            <person name="Dieguez M.J."/>
            <person name="Sacco F."/>
        </authorList>
    </citation>
    <scope>NUCLEOTIDE SEQUENCE [LARGE SCALE GENOMIC DNA]</scope>
    <source>
        <strain evidence="3 4">RO10H11247</strain>
    </source>
</reference>
<dbReference type="AlphaFoldDB" id="A0A0L6UT73"/>
<evidence type="ECO:0000256" key="1">
    <source>
        <dbReference type="SAM" id="MobiDB-lite"/>
    </source>
</evidence>
<protein>
    <submittedName>
        <fullName evidence="3">Uncharacterized protein</fullName>
    </submittedName>
</protein>
<dbReference type="Proteomes" id="UP000037035">
    <property type="component" value="Unassembled WGS sequence"/>
</dbReference>
<evidence type="ECO:0000313" key="3">
    <source>
        <dbReference type="EMBL" id="KNZ51751.1"/>
    </source>
</evidence>
<accession>A0A0L6UT73</accession>
<evidence type="ECO:0000313" key="4">
    <source>
        <dbReference type="Proteomes" id="UP000037035"/>
    </source>
</evidence>
<feature type="compositionally biased region" description="Basic and acidic residues" evidence="1">
    <location>
        <begin position="200"/>
        <end position="211"/>
    </location>
</feature>
<name>A0A0L6UT73_9BASI</name>